<dbReference type="Pfam" id="PF06585">
    <property type="entry name" value="JHBP"/>
    <property type="match status" value="1"/>
</dbReference>
<keyword evidence="2" id="KW-0090">Biological rhythms</keyword>
<dbReference type="Gene3D" id="3.15.10.30">
    <property type="entry name" value="Haemolymph juvenile hormone binding protein"/>
    <property type="match status" value="1"/>
</dbReference>
<dbReference type="FunFam" id="3.15.10.30:FF:000001">
    <property type="entry name" value="Takeout-like protein 1"/>
    <property type="match status" value="1"/>
</dbReference>
<keyword evidence="1" id="KW-0732">Signal</keyword>
<sequence length="228" mass="25797">MCFTASYVKECKRSDPKFDECVKQHAIEAIPSILKGDKEYNYPKLDPLNITEITLNTGTQLSIKLKDIVLSGLNGIKIEDIRIDLKKQTFYMKSSFASLSIDGIYTVDGQILVVPVKGTGPFHLTCENMVVDYSFDYKLMKGPDGKDYVDPDLAPKLTYTVQKINVQLENLFNGNKELGDRTNEFLNEHALEINNEFKDTFVEAINAVSTSVLKNIVQTVPYEEVYPY</sequence>
<protein>
    <submittedName>
        <fullName evidence="4">Uncharacterized protein</fullName>
    </submittedName>
</protein>
<keyword evidence="5" id="KW-1185">Reference proteome</keyword>
<evidence type="ECO:0000256" key="2">
    <source>
        <dbReference type="ARBA" id="ARBA00023108"/>
    </source>
</evidence>
<evidence type="ECO:0000313" key="4">
    <source>
        <dbReference type="EMBL" id="KAJ8922054.1"/>
    </source>
</evidence>
<evidence type="ECO:0000256" key="3">
    <source>
        <dbReference type="ARBA" id="ARBA00060902"/>
    </source>
</evidence>
<dbReference type="EMBL" id="JANEYG010000008">
    <property type="protein sequence ID" value="KAJ8922054.1"/>
    <property type="molecule type" value="Genomic_DNA"/>
</dbReference>
<dbReference type="AlphaFoldDB" id="A0AAV8W6I6"/>
<name>A0AAV8W6I6_9CUCU</name>
<comment type="similarity">
    <text evidence="3">Belongs to the TO family.</text>
</comment>
<dbReference type="InterPro" id="IPR038606">
    <property type="entry name" value="To_sf"/>
</dbReference>
<reference evidence="4 5" key="1">
    <citation type="journal article" date="2023" name="Insect Mol. Biol.">
        <title>Genome sequencing provides insights into the evolution of gene families encoding plant cell wall-degrading enzymes in longhorned beetles.</title>
        <authorList>
            <person name="Shin N.R."/>
            <person name="Okamura Y."/>
            <person name="Kirsch R."/>
            <person name="Pauchet Y."/>
        </authorList>
    </citation>
    <scope>NUCLEOTIDE SEQUENCE [LARGE SCALE GENOMIC DNA]</scope>
    <source>
        <strain evidence="4">EAD_L_NR</strain>
    </source>
</reference>
<dbReference type="Proteomes" id="UP001159042">
    <property type="component" value="Unassembled WGS sequence"/>
</dbReference>
<dbReference type="PANTHER" id="PTHR11008:SF32">
    <property type="entry name" value="CIRCADIAN CLOCK-CONTROLLED PROTEIN DAYWAKE-RELATED"/>
    <property type="match status" value="1"/>
</dbReference>
<comment type="caution">
    <text evidence="4">The sequence shown here is derived from an EMBL/GenBank/DDBJ whole genome shotgun (WGS) entry which is preliminary data.</text>
</comment>
<accession>A0AAV8W6I6</accession>
<dbReference type="GO" id="GO:0007623">
    <property type="term" value="P:circadian rhythm"/>
    <property type="evidence" value="ECO:0007669"/>
    <property type="project" value="UniProtKB-ARBA"/>
</dbReference>
<evidence type="ECO:0000256" key="1">
    <source>
        <dbReference type="ARBA" id="ARBA00022729"/>
    </source>
</evidence>
<gene>
    <name evidence="4" type="ORF">NQ315_008695</name>
</gene>
<dbReference type="SMART" id="SM00700">
    <property type="entry name" value="JHBP"/>
    <property type="match status" value="1"/>
</dbReference>
<proteinExistence type="inferred from homology"/>
<organism evidence="4 5">
    <name type="scientific">Exocentrus adspersus</name>
    <dbReference type="NCBI Taxonomy" id="1586481"/>
    <lineage>
        <taxon>Eukaryota</taxon>
        <taxon>Metazoa</taxon>
        <taxon>Ecdysozoa</taxon>
        <taxon>Arthropoda</taxon>
        <taxon>Hexapoda</taxon>
        <taxon>Insecta</taxon>
        <taxon>Pterygota</taxon>
        <taxon>Neoptera</taxon>
        <taxon>Endopterygota</taxon>
        <taxon>Coleoptera</taxon>
        <taxon>Polyphaga</taxon>
        <taxon>Cucujiformia</taxon>
        <taxon>Chrysomeloidea</taxon>
        <taxon>Cerambycidae</taxon>
        <taxon>Lamiinae</taxon>
        <taxon>Acanthocinini</taxon>
        <taxon>Exocentrus</taxon>
    </lineage>
</organism>
<evidence type="ECO:0000313" key="5">
    <source>
        <dbReference type="Proteomes" id="UP001159042"/>
    </source>
</evidence>
<dbReference type="PANTHER" id="PTHR11008">
    <property type="entry name" value="PROTEIN TAKEOUT-LIKE PROTEIN"/>
    <property type="match status" value="1"/>
</dbReference>
<dbReference type="GO" id="GO:0005615">
    <property type="term" value="C:extracellular space"/>
    <property type="evidence" value="ECO:0007669"/>
    <property type="project" value="TreeGrafter"/>
</dbReference>
<dbReference type="InterPro" id="IPR010562">
    <property type="entry name" value="Haemolymph_juvenile_hormone-bd"/>
</dbReference>